<keyword evidence="3" id="KW-1185">Reference proteome</keyword>
<dbReference type="Gene3D" id="1.10.10.10">
    <property type="entry name" value="Winged helix-like DNA-binding domain superfamily/Winged helix DNA-binding domain"/>
    <property type="match status" value="1"/>
</dbReference>
<evidence type="ECO:0000313" key="3">
    <source>
        <dbReference type="Proteomes" id="UP001262410"/>
    </source>
</evidence>
<evidence type="ECO:0000259" key="1">
    <source>
        <dbReference type="PROSITE" id="PS50995"/>
    </source>
</evidence>
<proteinExistence type="predicted"/>
<feature type="domain" description="HTH marR-type" evidence="1">
    <location>
        <begin position="52"/>
        <end position="184"/>
    </location>
</feature>
<dbReference type="InterPro" id="IPR000835">
    <property type="entry name" value="HTH_MarR-typ"/>
</dbReference>
<protein>
    <submittedName>
        <fullName evidence="2">DNA-binding MarR family transcriptional regulator</fullName>
    </submittedName>
</protein>
<name>A0ABU1JHW9_9PROT</name>
<dbReference type="GO" id="GO:0003677">
    <property type="term" value="F:DNA binding"/>
    <property type="evidence" value="ECO:0007669"/>
    <property type="project" value="UniProtKB-KW"/>
</dbReference>
<dbReference type="PROSITE" id="PS50995">
    <property type="entry name" value="HTH_MARR_2"/>
    <property type="match status" value="1"/>
</dbReference>
<dbReference type="Pfam" id="PF12802">
    <property type="entry name" value="MarR_2"/>
    <property type="match status" value="1"/>
</dbReference>
<dbReference type="EMBL" id="JAVDPW010000001">
    <property type="protein sequence ID" value="MDR6288200.1"/>
    <property type="molecule type" value="Genomic_DNA"/>
</dbReference>
<gene>
    <name evidence="2" type="ORF">E9232_000699</name>
</gene>
<dbReference type="SUPFAM" id="SSF46785">
    <property type="entry name" value="Winged helix' DNA-binding domain"/>
    <property type="match status" value="1"/>
</dbReference>
<organism evidence="2 3">
    <name type="scientific">Inquilinus ginsengisoli</name>
    <dbReference type="NCBI Taxonomy" id="363840"/>
    <lineage>
        <taxon>Bacteria</taxon>
        <taxon>Pseudomonadati</taxon>
        <taxon>Pseudomonadota</taxon>
        <taxon>Alphaproteobacteria</taxon>
        <taxon>Rhodospirillales</taxon>
        <taxon>Rhodospirillaceae</taxon>
        <taxon>Inquilinus</taxon>
    </lineage>
</organism>
<accession>A0ABU1JHW9</accession>
<dbReference type="Proteomes" id="UP001262410">
    <property type="component" value="Unassembled WGS sequence"/>
</dbReference>
<dbReference type="SMART" id="SM00347">
    <property type="entry name" value="HTH_MARR"/>
    <property type="match status" value="1"/>
</dbReference>
<dbReference type="InterPro" id="IPR036388">
    <property type="entry name" value="WH-like_DNA-bd_sf"/>
</dbReference>
<comment type="caution">
    <text evidence="2">The sequence shown here is derived from an EMBL/GenBank/DDBJ whole genome shotgun (WGS) entry which is preliminary data.</text>
</comment>
<sequence length="185" mass="20937">MMLADTSRLVAWRRHPTGSQFLDEVLYMHHLVVMDTRTLSPERQALVREVKETCMIARTRLISRVITNIFDEELRPLGLQSSQHILLNSIMRKGSATRAEIGRANHLDRSTLTRNLKVMLEAGWIEEVAEQARGRQRPLRLSRTGEELLFSSIAAWRAGQARAAKVLGQAGMDAIKQVADEILRG</sequence>
<reference evidence="2 3" key="1">
    <citation type="submission" date="2023-07" db="EMBL/GenBank/DDBJ databases">
        <title>Sorghum-associated microbial communities from plants grown in Nebraska, USA.</title>
        <authorList>
            <person name="Schachtman D."/>
        </authorList>
    </citation>
    <scope>NUCLEOTIDE SEQUENCE [LARGE SCALE GENOMIC DNA]</scope>
    <source>
        <strain evidence="2 3">584</strain>
    </source>
</reference>
<dbReference type="InterPro" id="IPR036390">
    <property type="entry name" value="WH_DNA-bd_sf"/>
</dbReference>
<keyword evidence="2" id="KW-0238">DNA-binding</keyword>
<dbReference type="RefSeq" id="WP_309792170.1">
    <property type="nucleotide sequence ID" value="NZ_JAVDPW010000001.1"/>
</dbReference>
<evidence type="ECO:0000313" key="2">
    <source>
        <dbReference type="EMBL" id="MDR6288200.1"/>
    </source>
</evidence>